<proteinExistence type="predicted"/>
<accession>A0A2C9D594</accession>
<reference evidence="3" key="1">
    <citation type="submission" date="2017-09" db="EMBL/GenBank/DDBJ databases">
        <title>Genome sequence of Nannocystis excedens DSM 71.</title>
        <authorList>
            <person name="Blom J."/>
        </authorList>
    </citation>
    <scope>NUCLEOTIDE SEQUENCE [LARGE SCALE GENOMIC DNA]</scope>
    <source>
        <strain evidence="3">type strain: E19</strain>
    </source>
</reference>
<dbReference type="EMBL" id="LT960614">
    <property type="protein sequence ID" value="SON55512.1"/>
    <property type="molecule type" value="Genomic_DNA"/>
</dbReference>
<feature type="region of interest" description="Disordered" evidence="1">
    <location>
        <begin position="97"/>
        <end position="245"/>
    </location>
</feature>
<dbReference type="AlphaFoldDB" id="A0A2C9D594"/>
<evidence type="ECO:0000313" key="3">
    <source>
        <dbReference type="Proteomes" id="UP000223606"/>
    </source>
</evidence>
<evidence type="ECO:0000256" key="1">
    <source>
        <dbReference type="SAM" id="MobiDB-lite"/>
    </source>
</evidence>
<dbReference type="RefSeq" id="WP_099556015.1">
    <property type="nucleotide sequence ID" value="NZ_LT960614.1"/>
</dbReference>
<dbReference type="KEGG" id="hdi:HDIA_1971"/>
<dbReference type="InterPro" id="IPR036390">
    <property type="entry name" value="WH_DNA-bd_sf"/>
</dbReference>
<evidence type="ECO:0000313" key="2">
    <source>
        <dbReference type="EMBL" id="SON55512.1"/>
    </source>
</evidence>
<protein>
    <recommendedName>
        <fullName evidence="4">MarR family protein</fullName>
    </recommendedName>
</protein>
<gene>
    <name evidence="2" type="ORF">HDIA_1971</name>
</gene>
<dbReference type="Gene3D" id="1.10.10.10">
    <property type="entry name" value="Winged helix-like DNA-binding domain superfamily/Winged helix DNA-binding domain"/>
    <property type="match status" value="1"/>
</dbReference>
<name>A0A2C9D594_9HYPH</name>
<keyword evidence="3" id="KW-1185">Reference proteome</keyword>
<feature type="region of interest" description="Disordered" evidence="1">
    <location>
        <begin position="429"/>
        <end position="452"/>
    </location>
</feature>
<dbReference type="InterPro" id="IPR036388">
    <property type="entry name" value="WH-like_DNA-bd_sf"/>
</dbReference>
<organism evidence="2 3">
    <name type="scientific">Hartmannibacter diazotrophicus</name>
    <dbReference type="NCBI Taxonomy" id="1482074"/>
    <lineage>
        <taxon>Bacteria</taxon>
        <taxon>Pseudomonadati</taxon>
        <taxon>Pseudomonadota</taxon>
        <taxon>Alphaproteobacteria</taxon>
        <taxon>Hyphomicrobiales</taxon>
        <taxon>Pleomorphomonadaceae</taxon>
        <taxon>Hartmannibacter</taxon>
    </lineage>
</organism>
<dbReference type="SUPFAM" id="SSF46785">
    <property type="entry name" value="Winged helix' DNA-binding domain"/>
    <property type="match status" value="1"/>
</dbReference>
<evidence type="ECO:0008006" key="4">
    <source>
        <dbReference type="Google" id="ProtNLM"/>
    </source>
</evidence>
<sequence length="452" mass="49339">MSTMRFSIIPAWIVTDARLKGRDLQVLCVLGRHIDRYGWCTRSQVKLAEELSCARSTVQASLDRLMRIGVVERRVNETMDGRDCAHDYRILFDAAPDLSMVPGPADDEPETGGPEGAETPLPTDRHPCRYTGTPAGPESAPPAGPGSAPYKNVPLKNEIERERAGEPLPRSPDTANPPEGTAGGLPRRPGDRASPEGTAGGLPHRPGSRTSPEGGANGLPHRPGNRTSAGLTRASAERTAAEAGNNEADEAFDAFFANWPTAAADDRGKARRAWDGLTPAKRRDATERAQDYLAYLKRIGRKHIVSSATYLAEMRWTLLADQRRATGFDTVVLAPFSKDWSAEFWRQSFGDGDEATAQNMLFEARAGRGWTVLATKAPTEAAVDALVAVKIGGEGWQAWRAYFAHHCRLLPNPSRVPVVYLPAEHPPPIEALGPSPERRRELADQLRKTLRR</sequence>
<dbReference type="Proteomes" id="UP000223606">
    <property type="component" value="Chromosome 1"/>
</dbReference>
<feature type="compositionally biased region" description="Basic and acidic residues" evidence="1">
    <location>
        <begin position="436"/>
        <end position="452"/>
    </location>
</feature>
<dbReference type="OrthoDB" id="7864318at2"/>